<evidence type="ECO:0000256" key="5">
    <source>
        <dbReference type="ARBA" id="ARBA00022989"/>
    </source>
</evidence>
<feature type="transmembrane region" description="Helical" evidence="10">
    <location>
        <begin position="63"/>
        <end position="82"/>
    </location>
</feature>
<feature type="transmembrane region" description="Helical" evidence="10">
    <location>
        <begin position="165"/>
        <end position="186"/>
    </location>
</feature>
<dbReference type="OrthoDB" id="1388414at2759"/>
<feature type="transmembrane region" description="Helical" evidence="10">
    <location>
        <begin position="20"/>
        <end position="42"/>
    </location>
</feature>
<comment type="subcellular location">
    <subcellularLocation>
        <location evidence="1 8">Membrane</location>
        <topology evidence="1 8">Multi-pass membrane protein</topology>
    </subcellularLocation>
</comment>
<evidence type="ECO:0000256" key="3">
    <source>
        <dbReference type="ARBA" id="ARBA00022692"/>
    </source>
</evidence>
<protein>
    <recommendedName>
        <fullName evidence="8">MLO-like protein</fullName>
    </recommendedName>
</protein>
<evidence type="ECO:0000256" key="1">
    <source>
        <dbReference type="ARBA" id="ARBA00004141"/>
    </source>
</evidence>
<feature type="transmembrane region" description="Helical" evidence="10">
    <location>
        <begin position="372"/>
        <end position="396"/>
    </location>
</feature>
<dbReference type="InterPro" id="IPR004326">
    <property type="entry name" value="Mlo"/>
</dbReference>
<accession>A0A9Q0KZL9</accession>
<sequence>MAETGSSSGTRSLQDTPTWAVASVCFFLVLISIILEHSIHLISNWLQKHKKKSLVEAVEKLKSELMLLGFLSLILAALQIPISNICIHSKYANTMLPCPKSTTNTGEKLMVTHNLQKTGNSFHFNEDRPRHSHRLLASETGATSDSSTCDNGKVPLVSQEGVHQLHIFIFVLASTQLVCSLLTMALGRAKMRRWKSWEQETQTISYQVANDPERFRFTRETTFARRHLGIWTKSAVLLWIKCFFRQFFHSVAKVDYLTMRHGFIKAHMPSNNHFNFRKYIQRSLDDDFKVVVGISPLMWMVVVILLLADVDGLHLYLWIAFGPLIVVLILGTKLEVILARMALQLKHQNAVIIGAPLVQPDDNLFWFSKPGFVLSVLHFTMFVNAFELAFSLWATWQFGLQSCYNENVELVFAKVVSAIMVQIISSYVTLPIYALVTQMGTHYKSAILEEETISSVKRWHARVQKKKQESSSHQPLRSPPNYSEKESSRKISPMETSSPPNPQSTVAFAETSSSPWDQMIEVKEEPDESNVPARGVVEELSTLK</sequence>
<evidence type="ECO:0000313" key="11">
    <source>
        <dbReference type="EMBL" id="KAJ4979586.1"/>
    </source>
</evidence>
<evidence type="ECO:0000256" key="4">
    <source>
        <dbReference type="ARBA" id="ARBA00022821"/>
    </source>
</evidence>
<name>A0A9Q0KZL9_9MAGN</name>
<comment type="function">
    <text evidence="8">May be involved in modulation of pathogen defense and leaf cell death.</text>
</comment>
<evidence type="ECO:0000256" key="9">
    <source>
        <dbReference type="SAM" id="MobiDB-lite"/>
    </source>
</evidence>
<comment type="caution">
    <text evidence="11">The sequence shown here is derived from an EMBL/GenBank/DDBJ whole genome shotgun (WGS) entry which is preliminary data.</text>
</comment>
<dbReference type="GO" id="GO:0016020">
    <property type="term" value="C:membrane"/>
    <property type="evidence" value="ECO:0007669"/>
    <property type="project" value="UniProtKB-SubCell"/>
</dbReference>
<dbReference type="Proteomes" id="UP001141806">
    <property type="component" value="Unassembled WGS sequence"/>
</dbReference>
<keyword evidence="5 8" id="KW-1133">Transmembrane helix</keyword>
<evidence type="ECO:0000256" key="8">
    <source>
        <dbReference type="RuleBase" id="RU280816"/>
    </source>
</evidence>
<evidence type="ECO:0000256" key="6">
    <source>
        <dbReference type="ARBA" id="ARBA00023136"/>
    </source>
</evidence>
<comment type="similarity">
    <text evidence="2 8">Belongs to the MLO family.</text>
</comment>
<dbReference type="EMBL" id="JAMYWD010000002">
    <property type="protein sequence ID" value="KAJ4979586.1"/>
    <property type="molecule type" value="Genomic_DNA"/>
</dbReference>
<organism evidence="11 12">
    <name type="scientific">Protea cynaroides</name>
    <dbReference type="NCBI Taxonomy" id="273540"/>
    <lineage>
        <taxon>Eukaryota</taxon>
        <taxon>Viridiplantae</taxon>
        <taxon>Streptophyta</taxon>
        <taxon>Embryophyta</taxon>
        <taxon>Tracheophyta</taxon>
        <taxon>Spermatophyta</taxon>
        <taxon>Magnoliopsida</taxon>
        <taxon>Proteales</taxon>
        <taxon>Proteaceae</taxon>
        <taxon>Protea</taxon>
    </lineage>
</organism>
<comment type="domain">
    <text evidence="8">The C-terminus contains a calmodulin-binding domain, which binds calmodulin in a calcium-dependent fashion.</text>
</comment>
<feature type="region of interest" description="Disordered" evidence="9">
    <location>
        <begin position="464"/>
        <end position="544"/>
    </location>
</feature>
<dbReference type="GO" id="GO:0005516">
    <property type="term" value="F:calmodulin binding"/>
    <property type="evidence" value="ECO:0007669"/>
    <property type="project" value="UniProtKB-KW"/>
</dbReference>
<keyword evidence="8" id="KW-0112">Calmodulin-binding</keyword>
<feature type="compositionally biased region" description="Polar residues" evidence="9">
    <location>
        <begin position="494"/>
        <end position="516"/>
    </location>
</feature>
<dbReference type="Pfam" id="PF03094">
    <property type="entry name" value="Mlo"/>
    <property type="match status" value="1"/>
</dbReference>
<dbReference type="AlphaFoldDB" id="A0A9Q0KZL9"/>
<proteinExistence type="inferred from homology"/>
<dbReference type="PANTHER" id="PTHR31942">
    <property type="entry name" value="MLO-LIKE PROTEIN 1"/>
    <property type="match status" value="1"/>
</dbReference>
<feature type="transmembrane region" description="Helical" evidence="10">
    <location>
        <begin position="288"/>
        <end position="307"/>
    </location>
</feature>
<keyword evidence="7 8" id="KW-0568">Pathogenesis-related protein</keyword>
<evidence type="ECO:0000256" key="10">
    <source>
        <dbReference type="SAM" id="Phobius"/>
    </source>
</evidence>
<reference evidence="11" key="1">
    <citation type="journal article" date="2023" name="Plant J.">
        <title>The genome of the king protea, Protea cynaroides.</title>
        <authorList>
            <person name="Chang J."/>
            <person name="Duong T.A."/>
            <person name="Schoeman C."/>
            <person name="Ma X."/>
            <person name="Roodt D."/>
            <person name="Barker N."/>
            <person name="Li Z."/>
            <person name="Van de Peer Y."/>
            <person name="Mizrachi E."/>
        </authorList>
    </citation>
    <scope>NUCLEOTIDE SEQUENCE</scope>
    <source>
        <tissue evidence="11">Young leaves</tissue>
    </source>
</reference>
<gene>
    <name evidence="8" type="primary">MLO</name>
    <name evidence="11" type="ORF">NE237_010366</name>
</gene>
<evidence type="ECO:0000256" key="7">
    <source>
        <dbReference type="ARBA" id="ARBA00023265"/>
    </source>
</evidence>
<keyword evidence="12" id="KW-1185">Reference proteome</keyword>
<keyword evidence="4 8" id="KW-0611">Plant defense</keyword>
<feature type="transmembrane region" description="Helical" evidence="10">
    <location>
        <begin position="416"/>
        <end position="436"/>
    </location>
</feature>
<keyword evidence="3 8" id="KW-0812">Transmembrane</keyword>
<keyword evidence="6 8" id="KW-0472">Membrane</keyword>
<evidence type="ECO:0000313" key="12">
    <source>
        <dbReference type="Proteomes" id="UP001141806"/>
    </source>
</evidence>
<dbReference type="PANTHER" id="PTHR31942:SF89">
    <property type="entry name" value="MLO-LIKE PROTEIN 3"/>
    <property type="match status" value="1"/>
</dbReference>
<evidence type="ECO:0000256" key="2">
    <source>
        <dbReference type="ARBA" id="ARBA00006574"/>
    </source>
</evidence>
<feature type="transmembrane region" description="Helical" evidence="10">
    <location>
        <begin position="313"/>
        <end position="331"/>
    </location>
</feature>
<dbReference type="GO" id="GO:0006952">
    <property type="term" value="P:defense response"/>
    <property type="evidence" value="ECO:0007669"/>
    <property type="project" value="UniProtKB-KW"/>
</dbReference>